<dbReference type="AlphaFoldDB" id="A0A323TQZ5"/>
<feature type="region of interest" description="Disordered" evidence="1">
    <location>
        <begin position="97"/>
        <end position="117"/>
    </location>
</feature>
<evidence type="ECO:0000313" key="2">
    <source>
        <dbReference type="EMBL" id="PYZ91745.1"/>
    </source>
</evidence>
<dbReference type="EMBL" id="PDOD01000006">
    <property type="protein sequence ID" value="PYZ91745.1"/>
    <property type="molecule type" value="Genomic_DNA"/>
</dbReference>
<comment type="caution">
    <text evidence="2">The sequence shown here is derived from an EMBL/GenBank/DDBJ whole genome shotgun (WGS) entry which is preliminary data.</text>
</comment>
<dbReference type="Proteomes" id="UP000248214">
    <property type="component" value="Unassembled WGS sequence"/>
</dbReference>
<feature type="compositionally biased region" description="Basic and acidic residues" evidence="1">
    <location>
        <begin position="97"/>
        <end position="108"/>
    </location>
</feature>
<dbReference type="Gene3D" id="3.40.30.10">
    <property type="entry name" value="Glutaredoxin"/>
    <property type="match status" value="1"/>
</dbReference>
<dbReference type="InterPro" id="IPR036249">
    <property type="entry name" value="Thioredoxin-like_sf"/>
</dbReference>
<proteinExistence type="predicted"/>
<evidence type="ECO:0000313" key="3">
    <source>
        <dbReference type="Proteomes" id="UP000248214"/>
    </source>
</evidence>
<evidence type="ECO:0000256" key="1">
    <source>
        <dbReference type="SAM" id="MobiDB-lite"/>
    </source>
</evidence>
<keyword evidence="3" id="KW-1185">Reference proteome</keyword>
<dbReference type="OrthoDB" id="9761899at2"/>
<reference evidence="2 3" key="1">
    <citation type="submission" date="2017-10" db="EMBL/GenBank/DDBJ databases">
        <title>Bacillus sp. nov., a halophilic bacterium isolated from a Keqin Lake.</title>
        <authorList>
            <person name="Wang H."/>
        </authorList>
    </citation>
    <scope>NUCLEOTIDE SEQUENCE [LARGE SCALE GENOMIC DNA]</scope>
    <source>
        <strain evidence="2 3">KQ-12</strain>
    </source>
</reference>
<protein>
    <submittedName>
        <fullName evidence="2">Ferredoxin</fullName>
    </submittedName>
</protein>
<dbReference type="SUPFAM" id="SSF52833">
    <property type="entry name" value="Thioredoxin-like"/>
    <property type="match status" value="1"/>
</dbReference>
<accession>A0A323TQZ5</accession>
<name>A0A323TQZ5_9BACI</name>
<gene>
    <name evidence="2" type="ORF">CR194_19175</name>
</gene>
<dbReference type="RefSeq" id="WP_110612089.1">
    <property type="nucleotide sequence ID" value="NZ_PDOD01000006.1"/>
</dbReference>
<organism evidence="2 3">
    <name type="scientific">Salipaludibacillus keqinensis</name>
    <dbReference type="NCBI Taxonomy" id="2045207"/>
    <lineage>
        <taxon>Bacteria</taxon>
        <taxon>Bacillati</taxon>
        <taxon>Bacillota</taxon>
        <taxon>Bacilli</taxon>
        <taxon>Bacillales</taxon>
        <taxon>Bacillaceae</taxon>
    </lineage>
</organism>
<dbReference type="CDD" id="cd02980">
    <property type="entry name" value="TRX_Fd_family"/>
    <property type="match status" value="1"/>
</dbReference>
<sequence>MASRNIQYTTHHLLLCNGKSCKKGGAKALHKAIQREISTNGLKQSIQTTRTRCLERCKDRCVVVDYPDGTWYHALSEEDAPTLINTLRSERLWSEKISHRMTNDESAHQKKSKKKKK</sequence>